<name>A0A172Q0C1_9CAUD</name>
<proteinExistence type="predicted"/>
<gene>
    <name evidence="1" type="ORF">ME3_88</name>
</gene>
<evidence type="ECO:0000313" key="1">
    <source>
        <dbReference type="EMBL" id="AND75249.1"/>
    </source>
</evidence>
<sequence>MFTKEQIEYLKTSTKSYSELAKEFNIDKEQMRYFFRKNNLVKLTKTKSISDITSEQIEKLKKEFQTRSVSSFVQEFNTSEHVLFNLVKQLGLVKEKRIITNGKANAWSSEDILFLKENYTNFNRDQLAEKLNRSSKAVEKKLWELKLPYINSDTKWSDEEIAFLIENYQNGLEIVSFFLERTLKGVKHKASQLGLKLDTKKETSIETQMKNILDSLSVEYIFDTRINSTYLYRPDFVIKGTKIIIECFGDYWHGNPSLYDNEDCLTTVQSLNIAKDAYKRKIYESLGYEYHIVWESEFDNKSQLLEKIKNILQIKIA</sequence>
<organism evidence="1 2">
    <name type="scientific">Acinetobacter phage vB_AbaM_ME3</name>
    <dbReference type="NCBI Taxonomy" id="1837876"/>
    <lineage>
        <taxon>Viruses</taxon>
        <taxon>Duplodnaviria</taxon>
        <taxon>Heunggongvirae</taxon>
        <taxon>Uroviricota</taxon>
        <taxon>Caudoviricetes</taxon>
        <taxon>Metrivirus</taxon>
        <taxon>Metrivirus ME3</taxon>
    </lineage>
</organism>
<keyword evidence="2" id="KW-1185">Reference proteome</keyword>
<dbReference type="Gene3D" id="3.40.960.10">
    <property type="entry name" value="VSR Endonuclease"/>
    <property type="match status" value="1"/>
</dbReference>
<keyword evidence="1" id="KW-0378">Hydrolase</keyword>
<accession>A0A172Q0C1</accession>
<dbReference type="EMBL" id="KU935715">
    <property type="protein sequence ID" value="AND75249.1"/>
    <property type="molecule type" value="Genomic_DNA"/>
</dbReference>
<reference evidence="2" key="1">
    <citation type="submission" date="2016-03" db="EMBL/GenBank/DDBJ databases">
        <title>Characterization of Acinetobacter baumannii phage vB_AbaM_ME3.</title>
        <authorList>
            <person name="Buttimer C.T.H."/>
            <person name="Elbreki M."/>
            <person name="Coffey A."/>
        </authorList>
    </citation>
    <scope>NUCLEOTIDE SEQUENCE [LARGE SCALE GENOMIC DNA]</scope>
</reference>
<dbReference type="Proteomes" id="UP000225947">
    <property type="component" value="Segment"/>
</dbReference>
<keyword evidence="1" id="KW-0540">Nuclease</keyword>
<evidence type="ECO:0000313" key="2">
    <source>
        <dbReference type="Proteomes" id="UP000225947"/>
    </source>
</evidence>
<dbReference type="InterPro" id="IPR011335">
    <property type="entry name" value="Restrct_endonuc-II-like"/>
</dbReference>
<dbReference type="GO" id="GO:0004519">
    <property type="term" value="F:endonuclease activity"/>
    <property type="evidence" value="ECO:0007669"/>
    <property type="project" value="UniProtKB-KW"/>
</dbReference>
<protein>
    <submittedName>
        <fullName evidence="1">DNA mismatch endonuclease</fullName>
    </submittedName>
</protein>
<keyword evidence="1" id="KW-0255">Endonuclease</keyword>
<dbReference type="SUPFAM" id="SSF52980">
    <property type="entry name" value="Restriction endonuclease-like"/>
    <property type="match status" value="1"/>
</dbReference>